<protein>
    <submittedName>
        <fullName evidence="3">Haloalkane dehalogenase</fullName>
        <ecNumber evidence="3">3.8.1.5</ecNumber>
    </submittedName>
</protein>
<dbReference type="EMBL" id="APND01000001">
    <property type="protein sequence ID" value="MES1928015.1"/>
    <property type="molecule type" value="Genomic_DNA"/>
</dbReference>
<evidence type="ECO:0000259" key="2">
    <source>
        <dbReference type="Pfam" id="PF00561"/>
    </source>
</evidence>
<organism evidence="3 4">
    <name type="scientific">Salinisphaera dokdonensis CL-ES53</name>
    <dbReference type="NCBI Taxonomy" id="1304272"/>
    <lineage>
        <taxon>Bacteria</taxon>
        <taxon>Pseudomonadati</taxon>
        <taxon>Pseudomonadota</taxon>
        <taxon>Gammaproteobacteria</taxon>
        <taxon>Salinisphaerales</taxon>
        <taxon>Salinisphaeraceae</taxon>
        <taxon>Salinisphaera</taxon>
    </lineage>
</organism>
<dbReference type="SUPFAM" id="SSF53474">
    <property type="entry name" value="alpha/beta-Hydrolases"/>
    <property type="match status" value="1"/>
</dbReference>
<gene>
    <name evidence="3" type="ORF">SADO_02130</name>
</gene>
<keyword evidence="1 3" id="KW-0378">Hydrolase</keyword>
<evidence type="ECO:0000313" key="4">
    <source>
        <dbReference type="Proteomes" id="UP001460888"/>
    </source>
</evidence>
<dbReference type="EC" id="3.8.1.5" evidence="3"/>
<dbReference type="Pfam" id="PF00561">
    <property type="entry name" value="Abhydrolase_1"/>
    <property type="match status" value="1"/>
</dbReference>
<feature type="domain" description="AB hydrolase-1" evidence="2">
    <location>
        <begin position="30"/>
        <end position="279"/>
    </location>
</feature>
<dbReference type="InterPro" id="IPR000073">
    <property type="entry name" value="AB_hydrolase_1"/>
</dbReference>
<dbReference type="PRINTS" id="PR00412">
    <property type="entry name" value="EPOXHYDRLASE"/>
</dbReference>
<comment type="caution">
    <text evidence="3">The sequence shown here is derived from an EMBL/GenBank/DDBJ whole genome shotgun (WGS) entry which is preliminary data.</text>
</comment>
<evidence type="ECO:0000256" key="1">
    <source>
        <dbReference type="ARBA" id="ARBA00022801"/>
    </source>
</evidence>
<name>A0ABV2AWK6_9GAMM</name>
<dbReference type="InterPro" id="IPR029058">
    <property type="entry name" value="AB_hydrolase_fold"/>
</dbReference>
<dbReference type="InterPro" id="IPR000639">
    <property type="entry name" value="Epox_hydrolase-like"/>
</dbReference>
<evidence type="ECO:0000313" key="3">
    <source>
        <dbReference type="EMBL" id="MES1928015.1"/>
    </source>
</evidence>
<dbReference type="Gene3D" id="3.40.50.1820">
    <property type="entry name" value="alpha/beta hydrolase"/>
    <property type="match status" value="1"/>
</dbReference>
<dbReference type="RefSeq" id="WP_353108829.1">
    <property type="nucleotide sequence ID" value="NZ_APND01000001.1"/>
</dbReference>
<keyword evidence="4" id="KW-1185">Reference proteome</keyword>
<dbReference type="PANTHER" id="PTHR43329">
    <property type="entry name" value="EPOXIDE HYDROLASE"/>
    <property type="match status" value="1"/>
</dbReference>
<reference evidence="3 4" key="1">
    <citation type="submission" date="2013-03" db="EMBL/GenBank/DDBJ databases">
        <title>Salinisphaera dokdonensis CL-ES53 Genome Sequencing.</title>
        <authorList>
            <person name="Li C."/>
            <person name="Lai Q."/>
            <person name="Shao Z."/>
        </authorList>
    </citation>
    <scope>NUCLEOTIDE SEQUENCE [LARGE SCALE GENOMIC DNA]</scope>
    <source>
        <strain evidence="3 4">CL-ES53</strain>
    </source>
</reference>
<dbReference type="NCBIfam" id="NF002938">
    <property type="entry name" value="PRK03592.1"/>
    <property type="match status" value="1"/>
</dbReference>
<sequence>MSGEVMPYEKRHVTVNGRSMAYVESGTGDPIVFLHGNPTSSYLWRNIIPHAEAFGRCIAPDLIGMGDSEPRGSTGPDAYDFFEHRHYLDGLLDALGVTENVILVVHDWGSGLGFDWANRHRDRVQGIVYMEALVRPLAWSEWSASAKDIFATMRSAAGEEICLDKNVFVEKILPSSILRDLTDTEMAEYRRPFADAGEARRPTLSWPRQIPFDGEPAAVHDVMDGYGQWLASDESPPKLFINAEPGIVLIGEQREFCRTWPRQQEITVSGLHFVQEDSPAEIGAGIAAFVGELRGQEPG</sequence>
<proteinExistence type="predicted"/>
<dbReference type="GO" id="GO:0018786">
    <property type="term" value="F:haloalkane dehalogenase activity"/>
    <property type="evidence" value="ECO:0007669"/>
    <property type="project" value="UniProtKB-EC"/>
</dbReference>
<accession>A0ABV2AWK6</accession>
<dbReference type="Proteomes" id="UP001460888">
    <property type="component" value="Unassembled WGS sequence"/>
</dbReference>